<keyword evidence="19" id="KW-1185">Reference proteome</keyword>
<keyword evidence="5" id="KW-0274">FAD</keyword>
<evidence type="ECO:0000256" key="7">
    <source>
        <dbReference type="ARBA" id="ARBA00023098"/>
    </source>
</evidence>
<dbReference type="GO" id="GO:0008203">
    <property type="term" value="P:cholesterol metabolic process"/>
    <property type="evidence" value="ECO:0007669"/>
    <property type="project" value="UniProtKB-KW"/>
</dbReference>
<dbReference type="AlphaFoldDB" id="A0A4Y5YGQ6"/>
<evidence type="ECO:0000256" key="10">
    <source>
        <dbReference type="ARBA" id="ARBA00023235"/>
    </source>
</evidence>
<evidence type="ECO:0000256" key="12">
    <source>
        <dbReference type="ARBA" id="ARBA00049645"/>
    </source>
</evidence>
<dbReference type="PANTHER" id="PTHR47470:SF1">
    <property type="entry name" value="FAD-DEPENDENT OXIDOREDUCTASE 2 FAD BINDING DOMAIN-CONTAINING PROTEIN"/>
    <property type="match status" value="1"/>
</dbReference>
<dbReference type="EC" id="1.1.3.6" evidence="13"/>
<evidence type="ECO:0000256" key="5">
    <source>
        <dbReference type="ARBA" id="ARBA00022827"/>
    </source>
</evidence>
<dbReference type="EMBL" id="CP041036">
    <property type="protein sequence ID" value="QDE31894.1"/>
    <property type="molecule type" value="Genomic_DNA"/>
</dbReference>
<name>A0A4Y5YGQ6_9GAMM</name>
<evidence type="ECO:0000259" key="17">
    <source>
        <dbReference type="Pfam" id="PF05199"/>
    </source>
</evidence>
<keyword evidence="4" id="KW-0285">Flavoprotein</keyword>
<evidence type="ECO:0000256" key="4">
    <source>
        <dbReference type="ARBA" id="ARBA00022630"/>
    </source>
</evidence>
<keyword evidence="10" id="KW-0413">Isomerase</keyword>
<evidence type="ECO:0000256" key="9">
    <source>
        <dbReference type="ARBA" id="ARBA00023221"/>
    </source>
</evidence>
<dbReference type="PANTHER" id="PTHR47470">
    <property type="entry name" value="CHOLESTEROL OXIDASE"/>
    <property type="match status" value="1"/>
</dbReference>
<comment type="similarity">
    <text evidence="2">Belongs to the GMC oxidoreductase family.</text>
</comment>
<evidence type="ECO:0000256" key="14">
    <source>
        <dbReference type="ARBA" id="ARBA00049744"/>
    </source>
</evidence>
<evidence type="ECO:0000256" key="3">
    <source>
        <dbReference type="ARBA" id="ARBA00022548"/>
    </source>
</evidence>
<keyword evidence="9" id="KW-0753">Steroid metabolism</keyword>
<dbReference type="KEGG" id="spol:FH971_13565"/>
<feature type="domain" description="Glucose-methanol-choline oxidoreductase N-terminal" evidence="16">
    <location>
        <begin position="99"/>
        <end position="294"/>
    </location>
</feature>
<dbReference type="InterPro" id="IPR036188">
    <property type="entry name" value="FAD/NAD-bd_sf"/>
</dbReference>
<dbReference type="Pfam" id="PF00732">
    <property type="entry name" value="GMC_oxred_N"/>
    <property type="match status" value="1"/>
</dbReference>
<evidence type="ECO:0000259" key="16">
    <source>
        <dbReference type="Pfam" id="PF00732"/>
    </source>
</evidence>
<accession>A0A4Y5YGQ6</accession>
<dbReference type="GO" id="GO:0050660">
    <property type="term" value="F:flavin adenine dinucleotide binding"/>
    <property type="evidence" value="ECO:0007669"/>
    <property type="project" value="InterPro"/>
</dbReference>
<evidence type="ECO:0000256" key="13">
    <source>
        <dbReference type="ARBA" id="ARBA00049723"/>
    </source>
</evidence>
<dbReference type="Gene3D" id="3.50.50.60">
    <property type="entry name" value="FAD/NAD(P)-binding domain"/>
    <property type="match status" value="1"/>
</dbReference>
<gene>
    <name evidence="18" type="ORF">FH971_13565</name>
</gene>
<dbReference type="SUPFAM" id="SSF51905">
    <property type="entry name" value="FAD/NAD(P)-binding domain"/>
    <property type="match status" value="1"/>
</dbReference>
<evidence type="ECO:0000256" key="1">
    <source>
        <dbReference type="ARBA" id="ARBA00001974"/>
    </source>
</evidence>
<keyword evidence="3" id="KW-0153">Cholesterol metabolism</keyword>
<feature type="domain" description="Glucose-methanol-choline oxidoreductase C-terminal" evidence="17">
    <location>
        <begin position="426"/>
        <end position="487"/>
    </location>
</feature>
<dbReference type="EC" id="5.3.3.1" evidence="11"/>
<evidence type="ECO:0000256" key="6">
    <source>
        <dbReference type="ARBA" id="ARBA00023002"/>
    </source>
</evidence>
<dbReference type="GO" id="GO:0004769">
    <property type="term" value="F:steroid Delta-isomerase activity"/>
    <property type="evidence" value="ECO:0007669"/>
    <property type="project" value="UniProtKB-EC"/>
</dbReference>
<dbReference type="Pfam" id="PF05199">
    <property type="entry name" value="GMC_oxred_C"/>
    <property type="match status" value="1"/>
</dbReference>
<sequence>MQMKMKTEVCIVGSGFAGAIMASRLIDAGFSVSLLERGPWRSTLPVNSSGIRHTSPLPTGKKILTSLLRTFNHPKLPFRSITPSKHGLFEYSVHNGINTACSSGVGGGSHVYGALLGRSPDKNYWNTTVSGLNEQMMDKHYRRVEEELKAIAPDSINQIPNFAPDKWCNSSVFDVSEAVTQPNMGLLFDQAEADSGEQENIKRKTARFKGDSVLGSPSGAKSTVDFIYLIPALKKGLKILDLHEVQHIKKSPQNTYTINAKNLRNKQSLDIICQHVFFAAGTMNTIKLLFKSQVSGGLNDMPMLGQGFGSNGDYSAIWELQDKNSDFTQGTPCHGRVAIHGASDTPNYVLGGVDIPRLPHWVPKSIRTKINRQKHNVLLIGMGADAADGVFSFQENNLTLTYEQKNSPIYEQIRQGFKQVSKSSGKSVRYGYKAVTVHPFGGAKIAQDDTTGVIDHKGEIFNNPELYIVDASALPKAVGGPPSLTIGAWSSLVAEKFIQNHSPSMEKNNIMINDTLCTKNLVGKSFKDLDAIFSTLASPSHKLEIDGNYWGKLIMARGLNWMPYIVRRPLVWVVEKILLRNWKGKCFNQDKGINLFGRYDKSKKALPFNVAVEISRDGTGLVVQLDYNIEKNPQKFRKILGEARQLNETEWLARMYYGDKNWFYYSLKQ</sequence>
<comment type="cofactor">
    <cofactor evidence="1">
        <name>FAD</name>
        <dbReference type="ChEBI" id="CHEBI:57692"/>
    </cofactor>
</comment>
<dbReference type="InterPro" id="IPR000172">
    <property type="entry name" value="GMC_OxRdtase_N"/>
</dbReference>
<dbReference type="InterPro" id="IPR052542">
    <property type="entry name" value="Cholesterol_Oxidase"/>
</dbReference>
<protein>
    <recommendedName>
        <fullName evidence="14">Cholesterol oxidase</fullName>
        <ecNumber evidence="13">1.1.3.6</ecNumber>
        <ecNumber evidence="11">5.3.3.1</ecNumber>
    </recommendedName>
    <alternativeName>
        <fullName evidence="15">Cholesterol isomerase</fullName>
    </alternativeName>
</protein>
<proteinExistence type="inferred from homology"/>
<keyword evidence="8" id="KW-1207">Sterol metabolism</keyword>
<evidence type="ECO:0000256" key="8">
    <source>
        <dbReference type="ARBA" id="ARBA00023166"/>
    </source>
</evidence>
<comment type="pathway">
    <text evidence="12">Steroid metabolism; cholesterol degradation.</text>
</comment>
<dbReference type="Gene3D" id="3.30.410.10">
    <property type="entry name" value="Cholesterol Oxidase, domain 2"/>
    <property type="match status" value="1"/>
</dbReference>
<dbReference type="Proteomes" id="UP000319809">
    <property type="component" value="Chromosome"/>
</dbReference>
<dbReference type="GO" id="GO:0016995">
    <property type="term" value="F:cholesterol oxidase activity"/>
    <property type="evidence" value="ECO:0007669"/>
    <property type="project" value="UniProtKB-EC"/>
</dbReference>
<evidence type="ECO:0000256" key="15">
    <source>
        <dbReference type="ARBA" id="ARBA00049778"/>
    </source>
</evidence>
<keyword evidence="7" id="KW-0443">Lipid metabolism</keyword>
<evidence type="ECO:0000256" key="11">
    <source>
        <dbReference type="ARBA" id="ARBA00038856"/>
    </source>
</evidence>
<reference evidence="18 19" key="1">
    <citation type="submission" date="2019-06" db="EMBL/GenBank/DDBJ databases">
        <title>The genome of Shewanella sp. SM1901.</title>
        <authorList>
            <person name="Cha Q."/>
        </authorList>
    </citation>
    <scope>NUCLEOTIDE SEQUENCE [LARGE SCALE GENOMIC DNA]</scope>
    <source>
        <strain evidence="18 19">SM1901</strain>
    </source>
</reference>
<evidence type="ECO:0000313" key="19">
    <source>
        <dbReference type="Proteomes" id="UP000319809"/>
    </source>
</evidence>
<evidence type="ECO:0000256" key="2">
    <source>
        <dbReference type="ARBA" id="ARBA00010790"/>
    </source>
</evidence>
<evidence type="ECO:0000313" key="18">
    <source>
        <dbReference type="EMBL" id="QDE31894.1"/>
    </source>
</evidence>
<organism evidence="18 19">
    <name type="scientific">Shewanella polaris</name>
    <dbReference type="NCBI Taxonomy" id="2588449"/>
    <lineage>
        <taxon>Bacteria</taxon>
        <taxon>Pseudomonadati</taxon>
        <taxon>Pseudomonadota</taxon>
        <taxon>Gammaproteobacteria</taxon>
        <taxon>Alteromonadales</taxon>
        <taxon>Shewanellaceae</taxon>
        <taxon>Shewanella</taxon>
    </lineage>
</organism>
<dbReference type="InterPro" id="IPR007867">
    <property type="entry name" value="GMC_OxRtase_C"/>
</dbReference>
<keyword evidence="6" id="KW-0560">Oxidoreductase</keyword>